<reference evidence="7" key="1">
    <citation type="submission" date="2020-10" db="EMBL/GenBank/DDBJ databases">
        <title>Diversity and distribution of actinomycetes associated with coral in the coast of Hainan.</title>
        <authorList>
            <person name="Li F."/>
        </authorList>
    </citation>
    <scope>NUCLEOTIDE SEQUENCE</scope>
    <source>
        <strain evidence="7">HNM0983</strain>
    </source>
</reference>
<dbReference type="InterPro" id="IPR029063">
    <property type="entry name" value="SAM-dependent_MTases_sf"/>
</dbReference>
<dbReference type="InterPro" id="IPR006365">
    <property type="entry name" value="Cbl_synth_CobL"/>
</dbReference>
<dbReference type="InterPro" id="IPR014777">
    <property type="entry name" value="4pyrrole_Mease_sub1"/>
</dbReference>
<dbReference type="SUPFAM" id="SSF53335">
    <property type="entry name" value="S-adenosyl-L-methionine-dependent methyltransferases"/>
    <property type="match status" value="1"/>
</dbReference>
<dbReference type="NCBIfam" id="TIGR02467">
    <property type="entry name" value="CbiE"/>
    <property type="match status" value="1"/>
</dbReference>
<dbReference type="InterPro" id="IPR012818">
    <property type="entry name" value="CbiE"/>
</dbReference>
<keyword evidence="2" id="KW-0169">Cobalamin biosynthesis</keyword>
<evidence type="ECO:0000256" key="3">
    <source>
        <dbReference type="ARBA" id="ARBA00022603"/>
    </source>
</evidence>
<organism evidence="7 8">
    <name type="scientific">Saccharopolyspora montiporae</name>
    <dbReference type="NCBI Taxonomy" id="2781240"/>
    <lineage>
        <taxon>Bacteria</taxon>
        <taxon>Bacillati</taxon>
        <taxon>Actinomycetota</taxon>
        <taxon>Actinomycetes</taxon>
        <taxon>Pseudonocardiales</taxon>
        <taxon>Pseudonocardiaceae</taxon>
        <taxon>Saccharopolyspora</taxon>
    </lineage>
</organism>
<proteinExistence type="predicted"/>
<keyword evidence="3" id="KW-0489">Methyltransferase</keyword>
<keyword evidence="8" id="KW-1185">Reference proteome</keyword>
<feature type="domain" description="Tetrapyrrole methylase" evidence="6">
    <location>
        <begin position="1"/>
        <end position="188"/>
    </location>
</feature>
<dbReference type="Gene3D" id="3.30.950.10">
    <property type="entry name" value="Methyltransferase, Cobalt-precorrin-4 Transmethylase, Domain 2"/>
    <property type="match status" value="1"/>
</dbReference>
<dbReference type="CDD" id="cd02440">
    <property type="entry name" value="AdoMet_MTases"/>
    <property type="match status" value="1"/>
</dbReference>
<dbReference type="InterPro" id="IPR014776">
    <property type="entry name" value="4pyrrole_Mease_sub2"/>
</dbReference>
<dbReference type="InterPro" id="IPR050714">
    <property type="entry name" value="Cobalamin_biosynth_MTase"/>
</dbReference>
<dbReference type="AlphaFoldDB" id="A0A929B8X5"/>
<dbReference type="Gene3D" id="3.40.50.150">
    <property type="entry name" value="Vaccinia Virus protein VP39"/>
    <property type="match status" value="1"/>
</dbReference>
<dbReference type="Pfam" id="PF00590">
    <property type="entry name" value="TP_methylase"/>
    <property type="match status" value="1"/>
</dbReference>
<keyword evidence="5" id="KW-0949">S-adenosyl-L-methionine</keyword>
<dbReference type="NCBIfam" id="TIGR02469">
    <property type="entry name" value="CbiT"/>
    <property type="match status" value="1"/>
</dbReference>
<dbReference type="InterPro" id="IPR035996">
    <property type="entry name" value="4pyrrol_Methylase_sf"/>
</dbReference>
<gene>
    <name evidence="7" type="primary">cbiE</name>
    <name evidence="7" type="ORF">IQ251_02650</name>
</gene>
<dbReference type="GO" id="GO:0008276">
    <property type="term" value="F:protein methyltransferase activity"/>
    <property type="evidence" value="ECO:0007669"/>
    <property type="project" value="InterPro"/>
</dbReference>
<dbReference type="InterPro" id="IPR000878">
    <property type="entry name" value="4pyrrol_Mease"/>
</dbReference>
<protein>
    <submittedName>
        <fullName evidence="7">Precorrin-6y C5,15-methyltransferase (Decarboxylating) subunit CbiE</fullName>
    </submittedName>
</protein>
<dbReference type="GO" id="GO:0009236">
    <property type="term" value="P:cobalamin biosynthetic process"/>
    <property type="evidence" value="ECO:0007669"/>
    <property type="project" value="UniProtKB-KW"/>
</dbReference>
<evidence type="ECO:0000313" key="8">
    <source>
        <dbReference type="Proteomes" id="UP000598360"/>
    </source>
</evidence>
<dbReference type="EMBL" id="JADEYC010000005">
    <property type="protein sequence ID" value="MBE9373338.1"/>
    <property type="molecule type" value="Genomic_DNA"/>
</dbReference>
<evidence type="ECO:0000256" key="1">
    <source>
        <dbReference type="ARBA" id="ARBA00004953"/>
    </source>
</evidence>
<evidence type="ECO:0000256" key="4">
    <source>
        <dbReference type="ARBA" id="ARBA00022679"/>
    </source>
</evidence>
<dbReference type="RefSeq" id="WP_193926794.1">
    <property type="nucleotide sequence ID" value="NZ_JADEYC010000005.1"/>
</dbReference>
<sequence length="400" mass="42469">MVTVVGIGADGWHGLSEAAREELRTAEVVLGSTRQLAQLRDVAAERVPWPSPMLPALQSLLDEHAGRAVCVLASGDPMFFGVGSTLVRMLGAGQVRVFPQASSLSLACARMGWALDRVEVVSLVGRPVEQLHPALQPDQRVLVLSADGSTPAAIAELLTARGYPDSRMTVLERLGATEERERTGKAREWAGSAADALNIVAIEVRADEQAPLLPRTPGLPDEAFEHDGQLTKREVRAITLAHLAPVPGQLLWDVGSGAASVAIEWMRAHPSCRAVAFEQRADRADRSQRNAGALGVPALEVVRGSAPEALQERPEHPAAVFVGGGVTRPGVLDACWDALAPGGRLVANAVTVEAEAVLAQWQGRLGGDLVRTQISRGSPVGSFTGWRAMMPVTTWKVTKP</sequence>
<evidence type="ECO:0000256" key="5">
    <source>
        <dbReference type="ARBA" id="ARBA00022691"/>
    </source>
</evidence>
<dbReference type="Gene3D" id="3.40.1010.10">
    <property type="entry name" value="Cobalt-precorrin-4 Transmethylase, Domain 1"/>
    <property type="match status" value="1"/>
</dbReference>
<comment type="pathway">
    <text evidence="1">Cofactor biosynthesis; adenosylcobalamin biosynthesis.</text>
</comment>
<dbReference type="Proteomes" id="UP000598360">
    <property type="component" value="Unassembled WGS sequence"/>
</dbReference>
<dbReference type="CDD" id="cd11644">
    <property type="entry name" value="Precorrin-6Y-MT"/>
    <property type="match status" value="1"/>
</dbReference>
<dbReference type="SUPFAM" id="SSF53790">
    <property type="entry name" value="Tetrapyrrole methylase"/>
    <property type="match status" value="1"/>
</dbReference>
<dbReference type="GO" id="GO:0032259">
    <property type="term" value="P:methylation"/>
    <property type="evidence" value="ECO:0007669"/>
    <property type="project" value="UniProtKB-KW"/>
</dbReference>
<name>A0A929B8X5_9PSEU</name>
<accession>A0A929B8X5</accession>
<dbReference type="PIRSF" id="PIRSF036428">
    <property type="entry name" value="CobL"/>
    <property type="match status" value="1"/>
</dbReference>
<dbReference type="PANTHER" id="PTHR43182">
    <property type="entry name" value="COBALT-PRECORRIN-6B C(15)-METHYLTRANSFERASE (DECARBOXYLATING)"/>
    <property type="match status" value="1"/>
</dbReference>
<dbReference type="InterPro" id="IPR014008">
    <property type="entry name" value="Cbl_synth_MTase_CbiT"/>
</dbReference>
<evidence type="ECO:0000256" key="2">
    <source>
        <dbReference type="ARBA" id="ARBA00022573"/>
    </source>
</evidence>
<keyword evidence="4" id="KW-0808">Transferase</keyword>
<dbReference type="PANTHER" id="PTHR43182:SF1">
    <property type="entry name" value="COBALT-PRECORRIN-7 C(5)-METHYLTRANSFERASE"/>
    <property type="match status" value="1"/>
</dbReference>
<evidence type="ECO:0000259" key="6">
    <source>
        <dbReference type="Pfam" id="PF00590"/>
    </source>
</evidence>
<evidence type="ECO:0000313" key="7">
    <source>
        <dbReference type="EMBL" id="MBE9373338.1"/>
    </source>
</evidence>
<comment type="caution">
    <text evidence="7">The sequence shown here is derived from an EMBL/GenBank/DDBJ whole genome shotgun (WGS) entry which is preliminary data.</text>
</comment>